<dbReference type="SUPFAM" id="SSF56059">
    <property type="entry name" value="Glutathione synthetase ATP-binding domain-like"/>
    <property type="match status" value="1"/>
</dbReference>
<keyword evidence="5 13" id="KW-0547">Nucleotide-binding</keyword>
<comment type="similarity">
    <text evidence="2 10">Belongs to the D-alanine--D-alanine ligase family.</text>
</comment>
<dbReference type="SUPFAM" id="SSF52440">
    <property type="entry name" value="PreATP-grasp domain"/>
    <property type="match status" value="1"/>
</dbReference>
<keyword evidence="4 10" id="KW-0436">Ligase</keyword>
<dbReference type="InterPro" id="IPR016185">
    <property type="entry name" value="PreATP-grasp_dom_sf"/>
</dbReference>
<dbReference type="NCBIfam" id="NF002378">
    <property type="entry name" value="PRK01372.1"/>
    <property type="match status" value="1"/>
</dbReference>
<evidence type="ECO:0000256" key="5">
    <source>
        <dbReference type="ARBA" id="ARBA00022741"/>
    </source>
</evidence>
<dbReference type="GO" id="GO:0071555">
    <property type="term" value="P:cell wall organization"/>
    <property type="evidence" value="ECO:0007669"/>
    <property type="project" value="UniProtKB-KW"/>
</dbReference>
<dbReference type="InterPro" id="IPR005905">
    <property type="entry name" value="D_ala_D_ala"/>
</dbReference>
<dbReference type="InterPro" id="IPR000291">
    <property type="entry name" value="D-Ala_lig_Van_CS"/>
</dbReference>
<keyword evidence="3 10" id="KW-0963">Cytoplasm</keyword>
<accession>A0A1F4SRH0</accession>
<dbReference type="Gene3D" id="3.30.470.20">
    <property type="entry name" value="ATP-grasp fold, B domain"/>
    <property type="match status" value="1"/>
</dbReference>
<evidence type="ECO:0000256" key="12">
    <source>
        <dbReference type="PIRSR" id="PIRSR039102-3"/>
    </source>
</evidence>
<dbReference type="GO" id="GO:0009252">
    <property type="term" value="P:peptidoglycan biosynthetic process"/>
    <property type="evidence" value="ECO:0007669"/>
    <property type="project" value="UniProtKB-UniRule"/>
</dbReference>
<dbReference type="PANTHER" id="PTHR23132">
    <property type="entry name" value="D-ALANINE--D-ALANINE LIGASE"/>
    <property type="match status" value="1"/>
</dbReference>
<comment type="function">
    <text evidence="10">Cell wall formation.</text>
</comment>
<dbReference type="Pfam" id="PF01820">
    <property type="entry name" value="Dala_Dala_lig_N"/>
    <property type="match status" value="1"/>
</dbReference>
<dbReference type="HAMAP" id="MF_00047">
    <property type="entry name" value="Dala_Dala_lig"/>
    <property type="match status" value="1"/>
</dbReference>
<dbReference type="UniPathway" id="UPA00219"/>
<feature type="binding site" evidence="12">
    <location>
        <position position="274"/>
    </location>
    <ligand>
        <name>Mg(2+)</name>
        <dbReference type="ChEBI" id="CHEBI:18420"/>
        <label>2</label>
    </ligand>
</feature>
<evidence type="ECO:0000256" key="6">
    <source>
        <dbReference type="ARBA" id="ARBA00022840"/>
    </source>
</evidence>
<proteinExistence type="inferred from homology"/>
<dbReference type="PROSITE" id="PS00844">
    <property type="entry name" value="DALA_DALA_LIGASE_2"/>
    <property type="match status" value="1"/>
</dbReference>
<evidence type="ECO:0000259" key="14">
    <source>
        <dbReference type="PROSITE" id="PS50975"/>
    </source>
</evidence>
<evidence type="ECO:0000256" key="2">
    <source>
        <dbReference type="ARBA" id="ARBA00010871"/>
    </source>
</evidence>
<evidence type="ECO:0000256" key="3">
    <source>
        <dbReference type="ARBA" id="ARBA00022490"/>
    </source>
</evidence>
<evidence type="ECO:0000256" key="7">
    <source>
        <dbReference type="ARBA" id="ARBA00022960"/>
    </source>
</evidence>
<dbReference type="STRING" id="1802579.A2310_01550"/>
<feature type="binding site" evidence="12">
    <location>
        <position position="274"/>
    </location>
    <ligand>
        <name>Mg(2+)</name>
        <dbReference type="ChEBI" id="CHEBI:18420"/>
        <label>1</label>
    </ligand>
</feature>
<keyword evidence="8 10" id="KW-0573">Peptidoglycan synthesis</keyword>
<comment type="caution">
    <text evidence="15">The sequence shown here is derived from an EMBL/GenBank/DDBJ whole genome shotgun (WGS) entry which is preliminary data.</text>
</comment>
<keyword evidence="12" id="KW-0479">Metal-binding</keyword>
<dbReference type="GO" id="GO:0046872">
    <property type="term" value="F:metal ion binding"/>
    <property type="evidence" value="ECO:0007669"/>
    <property type="project" value="UniProtKB-KW"/>
</dbReference>
<comment type="catalytic activity">
    <reaction evidence="10">
        <text>2 D-alanine + ATP = D-alanyl-D-alanine + ADP + phosphate + H(+)</text>
        <dbReference type="Rhea" id="RHEA:11224"/>
        <dbReference type="ChEBI" id="CHEBI:15378"/>
        <dbReference type="ChEBI" id="CHEBI:30616"/>
        <dbReference type="ChEBI" id="CHEBI:43474"/>
        <dbReference type="ChEBI" id="CHEBI:57416"/>
        <dbReference type="ChEBI" id="CHEBI:57822"/>
        <dbReference type="ChEBI" id="CHEBI:456216"/>
        <dbReference type="EC" id="6.3.2.4"/>
    </reaction>
</comment>
<name>A0A1F4SRH0_UNCSA</name>
<dbReference type="GO" id="GO:0005524">
    <property type="term" value="F:ATP binding"/>
    <property type="evidence" value="ECO:0007669"/>
    <property type="project" value="UniProtKB-UniRule"/>
</dbReference>
<dbReference type="InterPro" id="IPR011127">
    <property type="entry name" value="Dala_Dala_lig_N"/>
</dbReference>
<evidence type="ECO:0000256" key="1">
    <source>
        <dbReference type="ARBA" id="ARBA00004496"/>
    </source>
</evidence>
<protein>
    <recommendedName>
        <fullName evidence="10">D-alanine--D-alanine ligase</fullName>
        <ecNumber evidence="10">6.3.2.4</ecNumber>
    </recommendedName>
    <alternativeName>
        <fullName evidence="10">D-Ala-D-Ala ligase</fullName>
    </alternativeName>
    <alternativeName>
        <fullName evidence="10">D-alanylalanine synthetase</fullName>
    </alternativeName>
</protein>
<dbReference type="PROSITE" id="PS00843">
    <property type="entry name" value="DALA_DALA_LIGASE_1"/>
    <property type="match status" value="1"/>
</dbReference>
<evidence type="ECO:0000256" key="4">
    <source>
        <dbReference type="ARBA" id="ARBA00022598"/>
    </source>
</evidence>
<feature type="active site" evidence="11">
    <location>
        <position position="21"/>
    </location>
</feature>
<dbReference type="NCBIfam" id="TIGR01205">
    <property type="entry name" value="D_ala_D_alaTIGR"/>
    <property type="match status" value="1"/>
</dbReference>
<dbReference type="EMBL" id="MEUB01000030">
    <property type="protein sequence ID" value="OGC22263.1"/>
    <property type="molecule type" value="Genomic_DNA"/>
</dbReference>
<dbReference type="Proteomes" id="UP000178417">
    <property type="component" value="Unassembled WGS sequence"/>
</dbReference>
<feature type="domain" description="ATP-grasp" evidence="14">
    <location>
        <begin position="107"/>
        <end position="307"/>
    </location>
</feature>
<feature type="binding site" evidence="12">
    <location>
        <position position="276"/>
    </location>
    <ligand>
        <name>Mg(2+)</name>
        <dbReference type="ChEBI" id="CHEBI:18420"/>
        <label>2</label>
    </ligand>
</feature>
<gene>
    <name evidence="10" type="primary">ddl</name>
    <name evidence="15" type="ORF">A2310_01550</name>
</gene>
<evidence type="ECO:0000256" key="9">
    <source>
        <dbReference type="ARBA" id="ARBA00023316"/>
    </source>
</evidence>
<dbReference type="GO" id="GO:0008716">
    <property type="term" value="F:D-alanine-D-alanine ligase activity"/>
    <property type="evidence" value="ECO:0007669"/>
    <property type="project" value="UniProtKB-UniRule"/>
</dbReference>
<dbReference type="GO" id="GO:0005737">
    <property type="term" value="C:cytoplasm"/>
    <property type="evidence" value="ECO:0007669"/>
    <property type="project" value="UniProtKB-SubCell"/>
</dbReference>
<dbReference type="AlphaFoldDB" id="A0A1F4SRH0"/>
<evidence type="ECO:0000256" key="8">
    <source>
        <dbReference type="ARBA" id="ARBA00022984"/>
    </source>
</evidence>
<comment type="subcellular location">
    <subcellularLocation>
        <location evidence="1 10">Cytoplasm</location>
    </subcellularLocation>
</comment>
<dbReference type="Pfam" id="PF07478">
    <property type="entry name" value="Dala_Dala_lig_C"/>
    <property type="match status" value="1"/>
</dbReference>
<evidence type="ECO:0000256" key="10">
    <source>
        <dbReference type="HAMAP-Rule" id="MF_00047"/>
    </source>
</evidence>
<sequence length="310" mass="34246">MLKQSFKNLKIAVLSGGRSREWDVSLRSGKRVFDSLKNQGFNVFQFDTDDDLISKLKKKKIDIVYIALHGTYGEDGVIQGLLEYAGIPYTGSGVLASALAMNKVAAKNIFLANKIPTAAFALLDPFAKPKDTAERIKSFFPFPVVLKPVSEGSSFGVSIIKDKNEFEKILQKTLQEHKNCFVEEYIKGKEVTVGILGEEALPILELVPRNEFYDYDAKYSAGGTQFIIPARLSPPLYKKTQKLALAAHRALGCKGVSRVDFIISDKDHIPYITEVNTIPGMTDKSDLPAEAAHAGISFDELVVRILQSAR</sequence>
<dbReference type="InterPro" id="IPR011761">
    <property type="entry name" value="ATP-grasp"/>
</dbReference>
<dbReference type="PIRSF" id="PIRSF039102">
    <property type="entry name" value="Ddl/VanB"/>
    <property type="match status" value="1"/>
</dbReference>
<comment type="cofactor">
    <cofactor evidence="12">
        <name>Mg(2+)</name>
        <dbReference type="ChEBI" id="CHEBI:18420"/>
    </cofactor>
    <cofactor evidence="12">
        <name>Mn(2+)</name>
        <dbReference type="ChEBI" id="CHEBI:29035"/>
    </cofactor>
    <text evidence="12">Binds 2 magnesium or manganese ions per subunit.</text>
</comment>
<feature type="binding site" evidence="12">
    <location>
        <position position="260"/>
    </location>
    <ligand>
        <name>Mg(2+)</name>
        <dbReference type="ChEBI" id="CHEBI:18420"/>
        <label>1</label>
    </ligand>
</feature>
<dbReference type="PANTHER" id="PTHR23132:SF23">
    <property type="entry name" value="D-ALANINE--D-ALANINE LIGASE B"/>
    <property type="match status" value="1"/>
</dbReference>
<evidence type="ECO:0000256" key="13">
    <source>
        <dbReference type="PROSITE-ProRule" id="PRU00409"/>
    </source>
</evidence>
<dbReference type="EC" id="6.3.2.4" evidence="10"/>
<keyword evidence="12" id="KW-0464">Manganese</keyword>
<feature type="active site" evidence="11">
    <location>
        <position position="153"/>
    </location>
</feature>
<reference evidence="15 16" key="1">
    <citation type="journal article" date="2016" name="Nat. Commun.">
        <title>Thousands of microbial genomes shed light on interconnected biogeochemical processes in an aquifer system.</title>
        <authorList>
            <person name="Anantharaman K."/>
            <person name="Brown C.T."/>
            <person name="Hug L.A."/>
            <person name="Sharon I."/>
            <person name="Castelle C.J."/>
            <person name="Probst A.J."/>
            <person name="Thomas B.C."/>
            <person name="Singh A."/>
            <person name="Wilkins M.J."/>
            <person name="Karaoz U."/>
            <person name="Brodie E.L."/>
            <person name="Williams K.H."/>
            <person name="Hubbard S.S."/>
            <person name="Banfield J.F."/>
        </authorList>
    </citation>
    <scope>NUCLEOTIDE SEQUENCE [LARGE SCALE GENOMIC DNA]</scope>
</reference>
<dbReference type="PROSITE" id="PS50975">
    <property type="entry name" value="ATP_GRASP"/>
    <property type="match status" value="1"/>
</dbReference>
<dbReference type="GO" id="GO:0008360">
    <property type="term" value="P:regulation of cell shape"/>
    <property type="evidence" value="ECO:0007669"/>
    <property type="project" value="UniProtKB-KW"/>
</dbReference>
<dbReference type="InterPro" id="IPR011095">
    <property type="entry name" value="Dala_Dala_lig_C"/>
</dbReference>
<evidence type="ECO:0000256" key="11">
    <source>
        <dbReference type="PIRSR" id="PIRSR039102-1"/>
    </source>
</evidence>
<organism evidence="15 16">
    <name type="scientific">candidate division WOR-1 bacterium RIFOXYB2_FULL_37_13</name>
    <dbReference type="NCBI Taxonomy" id="1802579"/>
    <lineage>
        <taxon>Bacteria</taxon>
        <taxon>Bacillati</taxon>
        <taxon>Saganbacteria</taxon>
    </lineage>
</organism>
<keyword evidence="12" id="KW-0460">Magnesium</keyword>
<feature type="active site" evidence="11">
    <location>
        <position position="285"/>
    </location>
</feature>
<evidence type="ECO:0000313" key="16">
    <source>
        <dbReference type="Proteomes" id="UP000178417"/>
    </source>
</evidence>
<dbReference type="Gene3D" id="3.30.1490.20">
    <property type="entry name" value="ATP-grasp fold, A domain"/>
    <property type="match status" value="1"/>
</dbReference>
<comment type="pathway">
    <text evidence="10">Cell wall biogenesis; peptidoglycan biosynthesis.</text>
</comment>
<keyword evidence="9 10" id="KW-0961">Cell wall biogenesis/degradation</keyword>
<dbReference type="InterPro" id="IPR013815">
    <property type="entry name" value="ATP_grasp_subdomain_1"/>
</dbReference>
<evidence type="ECO:0000313" key="15">
    <source>
        <dbReference type="EMBL" id="OGC22263.1"/>
    </source>
</evidence>
<dbReference type="Gene3D" id="3.40.50.20">
    <property type="match status" value="1"/>
</dbReference>
<keyword evidence="7 10" id="KW-0133">Cell shape</keyword>
<keyword evidence="6 13" id="KW-0067">ATP-binding</keyword>